<proteinExistence type="predicted"/>
<dbReference type="RefSeq" id="WP_318650311.1">
    <property type="nucleotide sequence ID" value="NZ_CP137852.1"/>
</dbReference>
<keyword evidence="2" id="KW-1185">Reference proteome</keyword>
<reference evidence="1 2" key="1">
    <citation type="submission" date="2023-11" db="EMBL/GenBank/DDBJ databases">
        <title>Arctic aerobic anoxygenic photoheterotroph Sediminicoccus rosea KRV36 adapts its photosynthesis to long days of polar summer.</title>
        <authorList>
            <person name="Tomasch J."/>
            <person name="Kopejtka K."/>
            <person name="Bily T."/>
            <person name="Gardiner A.T."/>
            <person name="Gardian Z."/>
            <person name="Shivaramu S."/>
            <person name="Koblizek M."/>
            <person name="Engelhardt F."/>
            <person name="Kaftan D."/>
        </authorList>
    </citation>
    <scope>NUCLEOTIDE SEQUENCE [LARGE SCALE GENOMIC DNA]</scope>
    <source>
        <strain evidence="1 2">R-30</strain>
    </source>
</reference>
<evidence type="ECO:0000313" key="1">
    <source>
        <dbReference type="EMBL" id="WPB86339.1"/>
    </source>
</evidence>
<dbReference type="EMBL" id="CP137852">
    <property type="protein sequence ID" value="WPB86339.1"/>
    <property type="molecule type" value="Genomic_DNA"/>
</dbReference>
<dbReference type="Proteomes" id="UP001305521">
    <property type="component" value="Chromosome"/>
</dbReference>
<evidence type="ECO:0000313" key="2">
    <source>
        <dbReference type="Proteomes" id="UP001305521"/>
    </source>
</evidence>
<accession>A0ABZ0PKS3</accession>
<protein>
    <submittedName>
        <fullName evidence="1">Uncharacterized protein</fullName>
    </submittedName>
</protein>
<gene>
    <name evidence="1" type="ORF">R9Z33_05575</name>
</gene>
<organism evidence="1 2">
    <name type="scientific">Sediminicoccus rosea</name>
    <dbReference type="NCBI Taxonomy" id="1225128"/>
    <lineage>
        <taxon>Bacteria</taxon>
        <taxon>Pseudomonadati</taxon>
        <taxon>Pseudomonadota</taxon>
        <taxon>Alphaproteobacteria</taxon>
        <taxon>Acetobacterales</taxon>
        <taxon>Roseomonadaceae</taxon>
        <taxon>Sediminicoccus</taxon>
    </lineage>
</organism>
<sequence length="57" mass="5870">MDIIAARTLTGPAQRRTGIIGGALGDRGAGARFTGFAPCGGSLTETMMAIRLCCDLR</sequence>
<name>A0ABZ0PKS3_9PROT</name>